<dbReference type="RefSeq" id="WP_271167486.1">
    <property type="nucleotide sequence ID" value="NZ_BSFI01000004.1"/>
</dbReference>
<comment type="caution">
    <text evidence="2">The sequence shown here is derived from an EMBL/GenBank/DDBJ whole genome shotgun (WGS) entry which is preliminary data.</text>
</comment>
<evidence type="ECO:0000313" key="3">
    <source>
        <dbReference type="Proteomes" id="UP001143372"/>
    </source>
</evidence>
<evidence type="ECO:0000256" key="1">
    <source>
        <dbReference type="SAM" id="MobiDB-lite"/>
    </source>
</evidence>
<name>A0A9W6J019_9HYPH</name>
<gene>
    <name evidence="2" type="ORF">GCM10008179_08710</name>
</gene>
<reference evidence="2" key="2">
    <citation type="submission" date="2023-01" db="EMBL/GenBank/DDBJ databases">
        <authorList>
            <person name="Sun Q."/>
            <person name="Evtushenko L."/>
        </authorList>
    </citation>
    <scope>NUCLEOTIDE SEQUENCE</scope>
    <source>
        <strain evidence="2">VKM B-2347</strain>
    </source>
</reference>
<protein>
    <submittedName>
        <fullName evidence="2">Uncharacterized protein</fullName>
    </submittedName>
</protein>
<organism evidence="2 3">
    <name type="scientific">Hansschlegelia plantiphila</name>
    <dbReference type="NCBI Taxonomy" id="374655"/>
    <lineage>
        <taxon>Bacteria</taxon>
        <taxon>Pseudomonadati</taxon>
        <taxon>Pseudomonadota</taxon>
        <taxon>Alphaproteobacteria</taxon>
        <taxon>Hyphomicrobiales</taxon>
        <taxon>Methylopilaceae</taxon>
        <taxon>Hansschlegelia</taxon>
    </lineage>
</organism>
<dbReference type="EMBL" id="BSFI01000004">
    <property type="protein sequence ID" value="GLK67233.1"/>
    <property type="molecule type" value="Genomic_DNA"/>
</dbReference>
<dbReference type="Proteomes" id="UP001143372">
    <property type="component" value="Unassembled WGS sequence"/>
</dbReference>
<reference evidence="2" key="1">
    <citation type="journal article" date="2014" name="Int. J. Syst. Evol. Microbiol.">
        <title>Complete genome sequence of Corynebacterium casei LMG S-19264T (=DSM 44701T), isolated from a smear-ripened cheese.</title>
        <authorList>
            <consortium name="US DOE Joint Genome Institute (JGI-PGF)"/>
            <person name="Walter F."/>
            <person name="Albersmeier A."/>
            <person name="Kalinowski J."/>
            <person name="Ruckert C."/>
        </authorList>
    </citation>
    <scope>NUCLEOTIDE SEQUENCE</scope>
    <source>
        <strain evidence="2">VKM B-2347</strain>
    </source>
</reference>
<keyword evidence="3" id="KW-1185">Reference proteome</keyword>
<proteinExistence type="predicted"/>
<dbReference type="AlphaFoldDB" id="A0A9W6J019"/>
<sequence>MTAERKRQGDDRVERRPDLEQDVLERTLREAPETEDETSEDSGVSSFLDRFMPADTSENR</sequence>
<evidence type="ECO:0000313" key="2">
    <source>
        <dbReference type="EMBL" id="GLK67233.1"/>
    </source>
</evidence>
<feature type="region of interest" description="Disordered" evidence="1">
    <location>
        <begin position="1"/>
        <end position="60"/>
    </location>
</feature>
<accession>A0A9W6J019</accession>
<feature type="compositionally biased region" description="Basic and acidic residues" evidence="1">
    <location>
        <begin position="1"/>
        <end position="32"/>
    </location>
</feature>